<dbReference type="GO" id="GO:0006508">
    <property type="term" value="P:proteolysis"/>
    <property type="evidence" value="ECO:0007669"/>
    <property type="project" value="UniProtKB-KW"/>
</dbReference>
<evidence type="ECO:0000259" key="13">
    <source>
        <dbReference type="Pfam" id="PF02225"/>
    </source>
</evidence>
<feature type="chain" id="PRO_5017628019" description="Peptidase S8" evidence="11">
    <location>
        <begin position="27"/>
        <end position="1059"/>
    </location>
</feature>
<dbReference type="PROSITE" id="PS00136">
    <property type="entry name" value="SUBTILASE_ASP"/>
    <property type="match status" value="1"/>
</dbReference>
<evidence type="ECO:0000256" key="10">
    <source>
        <dbReference type="RuleBase" id="RU003355"/>
    </source>
</evidence>
<dbReference type="EMBL" id="DPBP01000020">
    <property type="protein sequence ID" value="HCE17074.1"/>
    <property type="molecule type" value="Genomic_DNA"/>
</dbReference>
<dbReference type="InterPro" id="IPR034213">
    <property type="entry name" value="S8_Vpr-like"/>
</dbReference>
<keyword evidence="3" id="KW-0964">Secreted</keyword>
<evidence type="ECO:0000259" key="12">
    <source>
        <dbReference type="Pfam" id="PF00082"/>
    </source>
</evidence>
<evidence type="ECO:0000256" key="5">
    <source>
        <dbReference type="ARBA" id="ARBA00022729"/>
    </source>
</evidence>
<evidence type="ECO:0000256" key="6">
    <source>
        <dbReference type="ARBA" id="ARBA00022801"/>
    </source>
</evidence>
<sequence>MRRVFLPAISVLIVLSLFLAPVPSGAHVIAAQTLPPGRELREVPAEVKDAFQGGMTVEEFLSKYNGPIPAALWDVVDEPVSVIVEMEKPALSKRMAAAGGAGTPMRSTEQKQYTDMLRQAQAPLVTAVQARGGVVLGQYTRVYNGVLVRINAREINALRQVAGVKAVHRAPRHTIDLVASVPLIGAPSVWNAVPTGYNGSGVRIAVIDTGIDYTHASFGGPGTPSAYAGNNPRIVEAGSFPTAKVIGGYDFAGTNYDAGNPTAAIPAPDPDPLDENGHGTHVASIAAGLEVKEGSNVLVGAGVAPGASLYALKVFGASGSTDLVINALEWAMDPNGDGDLSDRVDVINMSLGSVWGVASADDPEQVALNLISSLGTVVVTSAGNEGNSSYITGAPAVADTAISVAATTTGSVTMPRVQYNNGTQQVPYQPANPFNSAITATLVDVDAVDGDAATGELCTTDGVIPGALTGAIALIQRGGKECYFQTKINNAAALGAQGVIIYNHAAAADEFVSMATGTATLPAGHTLRSYGLMLKGFHNTQVTVGPDSQPAIFAWGDPDATASFTSRGPRGYDSKLKPELSAPGVLIYAAAIGSGKSGVSMSGTSMAAPHVTGVAALVRQAHPGWNPEKVKAALMSTAVDVGGEVPLTGAGRVDAEAAVFTHTLATGDANLVSLSWGVVQVGDTSSAYVVPEVKQVRLENLDATAHTYDVSVQFSDPQMTGATLGVPTSVTVPAGSTVEVPVTLTLNPALLPVAFDASMEEYYGFITFTPQGGGNTVRLPFYFVPRPYSTLSEMSGAVKSISLVNNTDAQVTYINTGPATASLWAWPALVIDDNEPEVNDMADLRAAGIDYVGSGFYGDMLGVGIAKWGSVHTLQPYFDETDLAIDANRDGKTEYVLWNFNAGWFGGGDETNEWIVLLTDMTASSGQPSIFLGSPYLIYGDFNSGLSEWYVPVDWIPLSSSDFGYQFFSFDSSGAMDSTPAGVFDYMRSPFVWGLSDFTPSTSAPVTLEVGLNDARGFWLARPRGMMVVDYNGRPGTGQALIVPLGVEFYNSYLPVIAR</sequence>
<dbReference type="PANTHER" id="PTHR43806">
    <property type="entry name" value="PEPTIDASE S8"/>
    <property type="match status" value="1"/>
</dbReference>
<evidence type="ECO:0000256" key="8">
    <source>
        <dbReference type="PIRSR" id="PIRSR615500-1"/>
    </source>
</evidence>
<evidence type="ECO:0000256" key="3">
    <source>
        <dbReference type="ARBA" id="ARBA00022525"/>
    </source>
</evidence>
<evidence type="ECO:0000313" key="15">
    <source>
        <dbReference type="Proteomes" id="UP000264141"/>
    </source>
</evidence>
<name>A0A3D1JF56_9CHLR</name>
<dbReference type="PANTHER" id="PTHR43806:SF11">
    <property type="entry name" value="CEREVISIN-RELATED"/>
    <property type="match status" value="1"/>
</dbReference>
<gene>
    <name evidence="14" type="ORF">DEQ80_04365</name>
</gene>
<dbReference type="Pfam" id="PF00082">
    <property type="entry name" value="Peptidase_S8"/>
    <property type="match status" value="1"/>
</dbReference>
<comment type="caution">
    <text evidence="14">The sequence shown here is derived from an EMBL/GenBank/DDBJ whole genome shotgun (WGS) entry which is preliminary data.</text>
</comment>
<protein>
    <recommendedName>
        <fullName evidence="16">Peptidase S8</fullName>
    </recommendedName>
</protein>
<dbReference type="SUPFAM" id="SSF52025">
    <property type="entry name" value="PA domain"/>
    <property type="match status" value="1"/>
</dbReference>
<keyword evidence="4 9" id="KW-0645">Protease</keyword>
<dbReference type="CDD" id="cd07474">
    <property type="entry name" value="Peptidases_S8_subtilisin_Vpr-like"/>
    <property type="match status" value="1"/>
</dbReference>
<keyword evidence="5 11" id="KW-0732">Signal</keyword>
<organism evidence="14 15">
    <name type="scientific">Anaerolinea thermolimosa</name>
    <dbReference type="NCBI Taxonomy" id="229919"/>
    <lineage>
        <taxon>Bacteria</taxon>
        <taxon>Bacillati</taxon>
        <taxon>Chloroflexota</taxon>
        <taxon>Anaerolineae</taxon>
        <taxon>Anaerolineales</taxon>
        <taxon>Anaerolineaceae</taxon>
        <taxon>Anaerolinea</taxon>
    </lineage>
</organism>
<evidence type="ECO:0000256" key="11">
    <source>
        <dbReference type="SAM" id="SignalP"/>
    </source>
</evidence>
<reference evidence="14 15" key="1">
    <citation type="journal article" date="2018" name="Nat. Biotechnol.">
        <title>A standardized bacterial taxonomy based on genome phylogeny substantially revises the tree of life.</title>
        <authorList>
            <person name="Parks D.H."/>
            <person name="Chuvochina M."/>
            <person name="Waite D.W."/>
            <person name="Rinke C."/>
            <person name="Skarshewski A."/>
            <person name="Chaumeil P.A."/>
            <person name="Hugenholtz P."/>
        </authorList>
    </citation>
    <scope>NUCLEOTIDE SEQUENCE [LARGE SCALE GENOMIC DNA]</scope>
    <source>
        <strain evidence="14">UBA8781</strain>
    </source>
</reference>
<accession>A0A3D1JF56</accession>
<dbReference type="InterPro" id="IPR003137">
    <property type="entry name" value="PA_domain"/>
</dbReference>
<dbReference type="InterPro" id="IPR036852">
    <property type="entry name" value="Peptidase_S8/S53_dom_sf"/>
</dbReference>
<dbReference type="Pfam" id="PF02225">
    <property type="entry name" value="PA"/>
    <property type="match status" value="1"/>
</dbReference>
<evidence type="ECO:0008006" key="16">
    <source>
        <dbReference type="Google" id="ProtNLM"/>
    </source>
</evidence>
<dbReference type="InterPro" id="IPR000209">
    <property type="entry name" value="Peptidase_S8/S53_dom"/>
</dbReference>
<dbReference type="Gene3D" id="3.50.30.30">
    <property type="match status" value="1"/>
</dbReference>
<feature type="active site" description="Charge relay system" evidence="8 9">
    <location>
        <position position="208"/>
    </location>
</feature>
<keyword evidence="7 9" id="KW-0720">Serine protease</keyword>
<dbReference type="InterPro" id="IPR023827">
    <property type="entry name" value="Peptidase_S8_Asp-AS"/>
</dbReference>
<feature type="active site" description="Charge relay system" evidence="8 9">
    <location>
        <position position="605"/>
    </location>
</feature>
<evidence type="ECO:0000256" key="7">
    <source>
        <dbReference type="ARBA" id="ARBA00022825"/>
    </source>
</evidence>
<dbReference type="AlphaFoldDB" id="A0A3D1JF56"/>
<dbReference type="InterPro" id="IPR015500">
    <property type="entry name" value="Peptidase_S8_subtilisin-rel"/>
</dbReference>
<dbReference type="GO" id="GO:0004252">
    <property type="term" value="F:serine-type endopeptidase activity"/>
    <property type="evidence" value="ECO:0007669"/>
    <property type="project" value="UniProtKB-UniRule"/>
</dbReference>
<feature type="domain" description="PA" evidence="13">
    <location>
        <begin position="439"/>
        <end position="528"/>
    </location>
</feature>
<evidence type="ECO:0000256" key="4">
    <source>
        <dbReference type="ARBA" id="ARBA00022670"/>
    </source>
</evidence>
<evidence type="ECO:0000256" key="9">
    <source>
        <dbReference type="PROSITE-ProRule" id="PRU01240"/>
    </source>
</evidence>
<feature type="domain" description="Peptidase S8/S53" evidence="12">
    <location>
        <begin position="199"/>
        <end position="644"/>
    </location>
</feature>
<dbReference type="InterPro" id="IPR023828">
    <property type="entry name" value="Peptidase_S8_Ser-AS"/>
</dbReference>
<dbReference type="PRINTS" id="PR00723">
    <property type="entry name" value="SUBTILISIN"/>
</dbReference>
<evidence type="ECO:0000256" key="2">
    <source>
        <dbReference type="ARBA" id="ARBA00022512"/>
    </source>
</evidence>
<keyword evidence="2" id="KW-0134">Cell wall</keyword>
<feature type="active site" description="Charge relay system" evidence="8 9">
    <location>
        <position position="278"/>
    </location>
</feature>
<keyword evidence="6 9" id="KW-0378">Hydrolase</keyword>
<dbReference type="PROSITE" id="PS00138">
    <property type="entry name" value="SUBTILASE_SER"/>
    <property type="match status" value="1"/>
</dbReference>
<dbReference type="InterPro" id="IPR022398">
    <property type="entry name" value="Peptidase_S8_His-AS"/>
</dbReference>
<dbReference type="InterPro" id="IPR050131">
    <property type="entry name" value="Peptidase_S8_subtilisin-like"/>
</dbReference>
<dbReference type="PROSITE" id="PS00137">
    <property type="entry name" value="SUBTILASE_HIS"/>
    <property type="match status" value="1"/>
</dbReference>
<feature type="signal peptide" evidence="11">
    <location>
        <begin position="1"/>
        <end position="26"/>
    </location>
</feature>
<dbReference type="STRING" id="229919.GCA_001050195_02941"/>
<dbReference type="Proteomes" id="UP000264141">
    <property type="component" value="Unassembled WGS sequence"/>
</dbReference>
<dbReference type="SUPFAM" id="SSF52743">
    <property type="entry name" value="Subtilisin-like"/>
    <property type="match status" value="1"/>
</dbReference>
<evidence type="ECO:0000256" key="1">
    <source>
        <dbReference type="ARBA" id="ARBA00011073"/>
    </source>
</evidence>
<comment type="similarity">
    <text evidence="1 9 10">Belongs to the peptidase S8 family.</text>
</comment>
<proteinExistence type="inferred from homology"/>
<evidence type="ECO:0000313" key="14">
    <source>
        <dbReference type="EMBL" id="HCE17074.1"/>
    </source>
</evidence>
<dbReference type="PROSITE" id="PS51892">
    <property type="entry name" value="SUBTILASE"/>
    <property type="match status" value="1"/>
</dbReference>
<dbReference type="InterPro" id="IPR046450">
    <property type="entry name" value="PA_dom_sf"/>
</dbReference>
<dbReference type="Gene3D" id="3.40.50.200">
    <property type="entry name" value="Peptidase S8/S53 domain"/>
    <property type="match status" value="1"/>
</dbReference>